<keyword evidence="4 7" id="KW-0812">Transmembrane</keyword>
<evidence type="ECO:0000256" key="2">
    <source>
        <dbReference type="ARBA" id="ARBA00007362"/>
    </source>
</evidence>
<feature type="transmembrane region" description="Helical" evidence="7">
    <location>
        <begin position="125"/>
        <end position="142"/>
    </location>
</feature>
<evidence type="ECO:0000256" key="6">
    <source>
        <dbReference type="ARBA" id="ARBA00023136"/>
    </source>
</evidence>
<sequence length="325" mass="36273">MILNELKSVNLKKYLPDIPASNFNFLSLFIALIALSFAAIFIKLSEQEIGPIATIFNRLWIAAIVLGAWNWMNRYVMQSSSQDHENRLPEKMEVVLLILVGICGTASVVFWALSLTQTSVANSTLMRNLSPIFTCLQGWLFFQQKFNIQFLVGMIFALMGASLIGIGDFQIGIENLIGDGLGLMAAIFYALNLLILEHLRSKFSAATLLCWRCAIGALILIPCVWLTEDRFFPQSLHGWLIIVALAIICQCFGQCVLVHQLKQFSSSFIAVFLLLEPTFTAIFANFIFSETLSTLNLLAFAIVLMGIFLAKTSPKFEKPILQKAE</sequence>
<dbReference type="InterPro" id="IPR050638">
    <property type="entry name" value="AA-Vitamin_Transporters"/>
</dbReference>
<feature type="transmembrane region" description="Helical" evidence="7">
    <location>
        <begin position="21"/>
        <end position="42"/>
    </location>
</feature>
<evidence type="ECO:0000256" key="3">
    <source>
        <dbReference type="ARBA" id="ARBA00022475"/>
    </source>
</evidence>
<feature type="transmembrane region" description="Helical" evidence="7">
    <location>
        <begin position="208"/>
        <end position="227"/>
    </location>
</feature>
<dbReference type="SUPFAM" id="SSF103481">
    <property type="entry name" value="Multidrug resistance efflux transporter EmrE"/>
    <property type="match status" value="2"/>
</dbReference>
<evidence type="ECO:0000256" key="1">
    <source>
        <dbReference type="ARBA" id="ARBA00004651"/>
    </source>
</evidence>
<feature type="transmembrane region" description="Helical" evidence="7">
    <location>
        <begin position="54"/>
        <end position="73"/>
    </location>
</feature>
<dbReference type="EMBL" id="CP080598">
    <property type="protein sequence ID" value="QYX33312.1"/>
    <property type="molecule type" value="Genomic_DNA"/>
</dbReference>
<gene>
    <name evidence="9" type="ORF">K2F26_08335</name>
</gene>
<dbReference type="RefSeq" id="WP_220611083.1">
    <property type="nucleotide sequence ID" value="NZ_CP080598.1"/>
</dbReference>
<evidence type="ECO:0000259" key="8">
    <source>
        <dbReference type="Pfam" id="PF00892"/>
    </source>
</evidence>
<keyword evidence="6 7" id="KW-0472">Membrane</keyword>
<dbReference type="Gene3D" id="1.10.3730.20">
    <property type="match status" value="1"/>
</dbReference>
<feature type="transmembrane region" description="Helical" evidence="7">
    <location>
        <begin position="149"/>
        <end position="171"/>
    </location>
</feature>
<dbReference type="Proteomes" id="UP000826540">
    <property type="component" value="Chromosome"/>
</dbReference>
<feature type="transmembrane region" description="Helical" evidence="7">
    <location>
        <begin position="94"/>
        <end position="113"/>
    </location>
</feature>
<comment type="similarity">
    <text evidence="2">Belongs to the EamA transporter family.</text>
</comment>
<feature type="domain" description="EamA" evidence="8">
    <location>
        <begin position="26"/>
        <end position="164"/>
    </location>
</feature>
<organism evidence="9 10">
    <name type="scientific">Sphaerospermopsis torques-reginae ITEP-024</name>
    <dbReference type="NCBI Taxonomy" id="984208"/>
    <lineage>
        <taxon>Bacteria</taxon>
        <taxon>Bacillati</taxon>
        <taxon>Cyanobacteriota</taxon>
        <taxon>Cyanophyceae</taxon>
        <taxon>Nostocales</taxon>
        <taxon>Aphanizomenonaceae</taxon>
        <taxon>Sphaerospermopsis</taxon>
        <taxon>Sphaerospermopsis torques-reginae</taxon>
    </lineage>
</organism>
<name>A0ABX8X3P7_9CYAN</name>
<proteinExistence type="inferred from homology"/>
<evidence type="ECO:0000256" key="5">
    <source>
        <dbReference type="ARBA" id="ARBA00022989"/>
    </source>
</evidence>
<feature type="transmembrane region" description="Helical" evidence="7">
    <location>
        <begin position="294"/>
        <end position="310"/>
    </location>
</feature>
<evidence type="ECO:0000256" key="4">
    <source>
        <dbReference type="ARBA" id="ARBA00022692"/>
    </source>
</evidence>
<evidence type="ECO:0000313" key="10">
    <source>
        <dbReference type="Proteomes" id="UP000826540"/>
    </source>
</evidence>
<feature type="transmembrane region" description="Helical" evidence="7">
    <location>
        <begin position="177"/>
        <end position="196"/>
    </location>
</feature>
<keyword evidence="5 7" id="KW-1133">Transmembrane helix</keyword>
<evidence type="ECO:0000256" key="7">
    <source>
        <dbReference type="SAM" id="Phobius"/>
    </source>
</evidence>
<protein>
    <submittedName>
        <fullName evidence="9">DMT family transporter</fullName>
    </submittedName>
</protein>
<dbReference type="Pfam" id="PF00892">
    <property type="entry name" value="EamA"/>
    <property type="match status" value="2"/>
</dbReference>
<dbReference type="PANTHER" id="PTHR32322">
    <property type="entry name" value="INNER MEMBRANE TRANSPORTER"/>
    <property type="match status" value="1"/>
</dbReference>
<dbReference type="InterPro" id="IPR037185">
    <property type="entry name" value="EmrE-like"/>
</dbReference>
<keyword evidence="3" id="KW-1003">Cell membrane</keyword>
<comment type="subcellular location">
    <subcellularLocation>
        <location evidence="1">Cell membrane</location>
        <topology evidence="1">Multi-pass membrane protein</topology>
    </subcellularLocation>
</comment>
<accession>A0ABX8X3P7</accession>
<keyword evidence="10" id="KW-1185">Reference proteome</keyword>
<evidence type="ECO:0000313" key="9">
    <source>
        <dbReference type="EMBL" id="QYX33312.1"/>
    </source>
</evidence>
<dbReference type="InterPro" id="IPR000620">
    <property type="entry name" value="EamA_dom"/>
</dbReference>
<feature type="transmembrane region" description="Helical" evidence="7">
    <location>
        <begin position="268"/>
        <end position="288"/>
    </location>
</feature>
<feature type="domain" description="EamA" evidence="8">
    <location>
        <begin position="177"/>
        <end position="310"/>
    </location>
</feature>
<reference evidence="9 10" key="1">
    <citation type="journal article" date="2022" name="J. Am. Chem. Soc.">
        <title>Biosynthesis of Guanitoxin Enables Global Environmental Detection in Freshwater Cyanobacteria.</title>
        <authorList>
            <person name="Lima S.T."/>
            <person name="Fallon T.R."/>
            <person name="Cordoza J.L."/>
            <person name="Chekan J.R."/>
            <person name="Delbaje E."/>
            <person name="Hopiavuori A.R."/>
            <person name="Alvarenga D.O."/>
            <person name="Wood S.M."/>
            <person name="Luhavaya H."/>
            <person name="Baumgartner J.T."/>
            <person name="Dorr F.A."/>
            <person name="Etchegaray A."/>
            <person name="Pinto E."/>
            <person name="McKinnie S.M.K."/>
            <person name="Fiore M.F."/>
            <person name="Moore B.S."/>
        </authorList>
    </citation>
    <scope>NUCLEOTIDE SEQUENCE [LARGE SCALE GENOMIC DNA]</scope>
    <source>
        <strain evidence="9 10">ITEP-024</strain>
    </source>
</reference>
<dbReference type="PANTHER" id="PTHR32322:SF18">
    <property type="entry name" value="S-ADENOSYLMETHIONINE_S-ADENOSYLHOMOCYSTEINE TRANSPORTER"/>
    <property type="match status" value="1"/>
</dbReference>
<feature type="transmembrane region" description="Helical" evidence="7">
    <location>
        <begin position="239"/>
        <end position="261"/>
    </location>
</feature>